<evidence type="ECO:0000313" key="4">
    <source>
        <dbReference type="Proteomes" id="UP000194873"/>
    </source>
</evidence>
<evidence type="ECO:0000313" key="3">
    <source>
        <dbReference type="EMBL" id="OUJ75747.1"/>
    </source>
</evidence>
<dbReference type="EMBL" id="MTSE01000001">
    <property type="protein sequence ID" value="OUJ75747.1"/>
    <property type="molecule type" value="Genomic_DNA"/>
</dbReference>
<organism evidence="3 4">
    <name type="scientific">Hymenobacter crusticola</name>
    <dbReference type="NCBI Taxonomy" id="1770526"/>
    <lineage>
        <taxon>Bacteria</taxon>
        <taxon>Pseudomonadati</taxon>
        <taxon>Bacteroidota</taxon>
        <taxon>Cytophagia</taxon>
        <taxon>Cytophagales</taxon>
        <taxon>Hymenobacteraceae</taxon>
        <taxon>Hymenobacter</taxon>
    </lineage>
</organism>
<gene>
    <name evidence="3" type="ORF">BXP70_00090</name>
</gene>
<evidence type="ECO:0000259" key="2">
    <source>
        <dbReference type="Pfam" id="PF09557"/>
    </source>
</evidence>
<feature type="domain" description="DUF2382" evidence="2">
    <location>
        <begin position="28"/>
        <end position="136"/>
    </location>
</feature>
<protein>
    <recommendedName>
        <fullName evidence="2">DUF2382 domain-containing protein</fullName>
    </recommendedName>
</protein>
<dbReference type="Proteomes" id="UP000194873">
    <property type="component" value="Unassembled WGS sequence"/>
</dbReference>
<comment type="caution">
    <text evidence="3">The sequence shown here is derived from an EMBL/GenBank/DDBJ whole genome shotgun (WGS) entry which is preliminary data.</text>
</comment>
<proteinExistence type="predicted"/>
<keyword evidence="4" id="KW-1185">Reference proteome</keyword>
<sequence>MSATQDLSQQAVPDPQRISPTVPDQVTIPVIEEYLQIGREVVETGRVRITKSVTQTPEAAVIPLVHEEVSVERVACNQYVDVAPAMRQEGEVTIIPVVREVIVKRLLVVEELHITKRRVETLETQQIVLRKEEVHVERITPDNAPAAPVAPTTP</sequence>
<dbReference type="RefSeq" id="WP_086591985.1">
    <property type="nucleotide sequence ID" value="NZ_MTSE01000001.1"/>
</dbReference>
<dbReference type="AlphaFoldDB" id="A0A243WK70"/>
<feature type="region of interest" description="Disordered" evidence="1">
    <location>
        <begin position="1"/>
        <end position="21"/>
    </location>
</feature>
<evidence type="ECO:0000256" key="1">
    <source>
        <dbReference type="SAM" id="MobiDB-lite"/>
    </source>
</evidence>
<dbReference type="InterPro" id="IPR019060">
    <property type="entry name" value="DUF2382"/>
</dbReference>
<name>A0A243WK70_9BACT</name>
<reference evidence="3 4" key="1">
    <citation type="submission" date="2017-01" db="EMBL/GenBank/DDBJ databases">
        <title>A new Hymenobacter.</title>
        <authorList>
            <person name="Liang Y."/>
            <person name="Feng F."/>
        </authorList>
    </citation>
    <scope>NUCLEOTIDE SEQUENCE [LARGE SCALE GENOMIC DNA]</scope>
    <source>
        <strain evidence="3">MIMBbqt21</strain>
    </source>
</reference>
<accession>A0A243WK70</accession>
<feature type="compositionally biased region" description="Polar residues" evidence="1">
    <location>
        <begin position="1"/>
        <end position="11"/>
    </location>
</feature>
<dbReference type="OrthoDB" id="5569583at2"/>
<dbReference type="Pfam" id="PF09557">
    <property type="entry name" value="DUF2382"/>
    <property type="match status" value="1"/>
</dbReference>